<accession>A0A1Q2CQV1</accession>
<gene>
    <name evidence="6" type="ORF">BW730_14195</name>
</gene>
<evidence type="ECO:0000313" key="6">
    <source>
        <dbReference type="EMBL" id="AQP48487.1"/>
    </source>
</evidence>
<organism evidence="6 7">
    <name type="scientific">Tessaracoccus aquimaris</name>
    <dbReference type="NCBI Taxonomy" id="1332264"/>
    <lineage>
        <taxon>Bacteria</taxon>
        <taxon>Bacillati</taxon>
        <taxon>Actinomycetota</taxon>
        <taxon>Actinomycetes</taxon>
        <taxon>Propionibacteriales</taxon>
        <taxon>Propionibacteriaceae</taxon>
        <taxon>Tessaracoccus</taxon>
    </lineage>
</organism>
<dbReference type="GO" id="GO:0003677">
    <property type="term" value="F:DNA binding"/>
    <property type="evidence" value="ECO:0007669"/>
    <property type="project" value="UniProtKB-KW"/>
</dbReference>
<reference evidence="7" key="1">
    <citation type="submission" date="2017-02" db="EMBL/GenBank/DDBJ databases">
        <title>Tessaracoccus aquaemaris sp. nov., isolated from the intestine of a Korean rockfish, Sebastes schlegelii, in a marine aquaculture pond.</title>
        <authorList>
            <person name="Tak E.J."/>
            <person name="Bae J.-W."/>
        </authorList>
    </citation>
    <scope>NUCLEOTIDE SEQUENCE [LARGE SCALE GENOMIC DNA]</scope>
    <source>
        <strain evidence="7">NSG39</strain>
    </source>
</reference>
<dbReference type="InterPro" id="IPR000055">
    <property type="entry name" value="Restrct_endonuc_typeI_TRD"/>
</dbReference>
<dbReference type="SUPFAM" id="SSF116734">
    <property type="entry name" value="DNA methylase specificity domain"/>
    <property type="match status" value="1"/>
</dbReference>
<keyword evidence="7" id="KW-1185">Reference proteome</keyword>
<dbReference type="AlphaFoldDB" id="A0A1Q2CQV1"/>
<dbReference type="InterPro" id="IPR044946">
    <property type="entry name" value="Restrct_endonuc_typeI_TRD_sf"/>
</dbReference>
<dbReference type="EMBL" id="CP019606">
    <property type="protein sequence ID" value="AQP48487.1"/>
    <property type="molecule type" value="Genomic_DNA"/>
</dbReference>
<sequence length="184" mass="20246">MSRIDDLLAELAPSGVTHRQLGEVAEYSPSRVDAAILDSTTFVGVDSLLPNKAGRVPAAYSPNTDRLTSYKPGDILIGNIRPYLKKIWLADNSGGCSGDVLCLRIKSSFGGQVEPDFLFYLLSSDRFFHFDMKHAKGAKMPRGDKAAILTFEIPLPPLEVQREIVRILDQFTQLEAELKAALPI</sequence>
<dbReference type="PANTHER" id="PTHR43140:SF1">
    <property type="entry name" value="TYPE I RESTRICTION ENZYME ECOKI SPECIFICITY SUBUNIT"/>
    <property type="match status" value="1"/>
</dbReference>
<dbReference type="GO" id="GO:0009307">
    <property type="term" value="P:DNA restriction-modification system"/>
    <property type="evidence" value="ECO:0007669"/>
    <property type="project" value="UniProtKB-KW"/>
</dbReference>
<dbReference type="RefSeq" id="WP_226996832.1">
    <property type="nucleotide sequence ID" value="NZ_CP019606.1"/>
</dbReference>
<evidence type="ECO:0000256" key="4">
    <source>
        <dbReference type="ARBA" id="ARBA00038652"/>
    </source>
</evidence>
<keyword evidence="3" id="KW-0238">DNA-binding</keyword>
<dbReference type="REBASE" id="312980">
    <property type="entry name" value="S2.Taq39ORF14200P"/>
</dbReference>
<keyword evidence="2" id="KW-0680">Restriction system</keyword>
<dbReference type="InterPro" id="IPR051212">
    <property type="entry name" value="Type-I_RE_S_subunit"/>
</dbReference>
<evidence type="ECO:0000259" key="5">
    <source>
        <dbReference type="Pfam" id="PF01420"/>
    </source>
</evidence>
<evidence type="ECO:0000313" key="7">
    <source>
        <dbReference type="Proteomes" id="UP000188145"/>
    </source>
</evidence>
<protein>
    <recommendedName>
        <fullName evidence="5">Type I restriction modification DNA specificity domain-containing protein</fullName>
    </recommendedName>
</protein>
<dbReference type="Pfam" id="PF01420">
    <property type="entry name" value="Methylase_S"/>
    <property type="match status" value="1"/>
</dbReference>
<dbReference type="Gene3D" id="3.90.220.20">
    <property type="entry name" value="DNA methylase specificity domains"/>
    <property type="match status" value="1"/>
</dbReference>
<comment type="similarity">
    <text evidence="1">Belongs to the type-I restriction system S methylase family.</text>
</comment>
<dbReference type="Proteomes" id="UP000188145">
    <property type="component" value="Chromosome"/>
</dbReference>
<evidence type="ECO:0000256" key="1">
    <source>
        <dbReference type="ARBA" id="ARBA00010923"/>
    </source>
</evidence>
<feature type="domain" description="Type I restriction modification DNA specificity" evidence="5">
    <location>
        <begin position="89"/>
        <end position="181"/>
    </location>
</feature>
<proteinExistence type="inferred from homology"/>
<dbReference type="PANTHER" id="PTHR43140">
    <property type="entry name" value="TYPE-1 RESTRICTION ENZYME ECOKI SPECIFICITY PROTEIN"/>
    <property type="match status" value="1"/>
</dbReference>
<dbReference type="STRING" id="1332264.BW730_14195"/>
<name>A0A1Q2CQV1_9ACTN</name>
<dbReference type="KEGG" id="tes:BW730_14195"/>
<evidence type="ECO:0000256" key="2">
    <source>
        <dbReference type="ARBA" id="ARBA00022747"/>
    </source>
</evidence>
<evidence type="ECO:0000256" key="3">
    <source>
        <dbReference type="ARBA" id="ARBA00023125"/>
    </source>
</evidence>
<comment type="subunit">
    <text evidence="4">The methyltransferase is composed of M and S polypeptides.</text>
</comment>